<accession>A0A1V9YSR4</accession>
<keyword evidence="2" id="KW-0677">Repeat</keyword>
<dbReference type="PROSITE" id="PS51450">
    <property type="entry name" value="LRR"/>
    <property type="match status" value="1"/>
</dbReference>
<protein>
    <submittedName>
        <fullName evidence="3">Uncharacterized protein</fullName>
    </submittedName>
</protein>
<keyword evidence="1" id="KW-0433">Leucine-rich repeat</keyword>
<dbReference type="STRING" id="74557.A0A1V9YSR4"/>
<name>A0A1V9YSR4_9STRA</name>
<dbReference type="EMBL" id="JNBS01003008">
    <property type="protein sequence ID" value="OQR88792.1"/>
    <property type="molecule type" value="Genomic_DNA"/>
</dbReference>
<evidence type="ECO:0000256" key="1">
    <source>
        <dbReference type="ARBA" id="ARBA00022614"/>
    </source>
</evidence>
<reference evidence="3 4" key="1">
    <citation type="journal article" date="2014" name="Genome Biol. Evol.">
        <title>The secreted proteins of Achlya hypogyna and Thraustotheca clavata identify the ancestral oomycete secretome and reveal gene acquisitions by horizontal gene transfer.</title>
        <authorList>
            <person name="Misner I."/>
            <person name="Blouin N."/>
            <person name="Leonard G."/>
            <person name="Richards T.A."/>
            <person name="Lane C.E."/>
        </authorList>
    </citation>
    <scope>NUCLEOTIDE SEQUENCE [LARGE SCALE GENOMIC DNA]</scope>
    <source>
        <strain evidence="3 4">ATCC 34112</strain>
    </source>
</reference>
<evidence type="ECO:0000256" key="2">
    <source>
        <dbReference type="ARBA" id="ARBA00022737"/>
    </source>
</evidence>
<keyword evidence="4" id="KW-1185">Reference proteome</keyword>
<dbReference type="Proteomes" id="UP000243217">
    <property type="component" value="Unassembled WGS sequence"/>
</dbReference>
<dbReference type="PANTHER" id="PTHR48051">
    <property type="match status" value="1"/>
</dbReference>
<dbReference type="InterPro" id="IPR050216">
    <property type="entry name" value="LRR_domain-containing"/>
</dbReference>
<dbReference type="GO" id="GO:0005737">
    <property type="term" value="C:cytoplasm"/>
    <property type="evidence" value="ECO:0007669"/>
    <property type="project" value="TreeGrafter"/>
</dbReference>
<evidence type="ECO:0000313" key="3">
    <source>
        <dbReference type="EMBL" id="OQR88792.1"/>
    </source>
</evidence>
<dbReference type="PANTHER" id="PTHR48051:SF54">
    <property type="entry name" value="LEUCINE-RICH REPEAT-CONTAINING PROTEIN"/>
    <property type="match status" value="1"/>
</dbReference>
<gene>
    <name evidence="3" type="ORF">THRCLA_10100</name>
</gene>
<organism evidence="3 4">
    <name type="scientific">Thraustotheca clavata</name>
    <dbReference type="NCBI Taxonomy" id="74557"/>
    <lineage>
        <taxon>Eukaryota</taxon>
        <taxon>Sar</taxon>
        <taxon>Stramenopiles</taxon>
        <taxon>Oomycota</taxon>
        <taxon>Saprolegniomycetes</taxon>
        <taxon>Saprolegniales</taxon>
        <taxon>Achlyaceae</taxon>
        <taxon>Thraustotheca</taxon>
    </lineage>
</organism>
<dbReference type="SUPFAM" id="SSF52058">
    <property type="entry name" value="L domain-like"/>
    <property type="match status" value="1"/>
</dbReference>
<evidence type="ECO:0000313" key="4">
    <source>
        <dbReference type="Proteomes" id="UP000243217"/>
    </source>
</evidence>
<dbReference type="InterPro" id="IPR032675">
    <property type="entry name" value="LRR_dom_sf"/>
</dbReference>
<dbReference type="InterPro" id="IPR001611">
    <property type="entry name" value="Leu-rich_rpt"/>
</dbReference>
<sequence length="238" mass="27047">MLPFRLTSTLAPYTIDKSSMILSNSRNWTTFIDKFDLHLHTVSACYVNMLTISNCSLEQTPLTLEHLNQVWYLSLINNTLNISSNLTQLLELSYLTIHQTSSQQIPSMLERLPSSLSTMNLSCTNFSNWPDWIQSSWAKVTRLHFISCLSVKILESILKLREMTILDLSQNHLKSLSDTIWPKLTTLILSGNQLQDINESIFILSSLQNLALDGNNISSCNFQPSINLVLKDNPCYTC</sequence>
<dbReference type="Gene3D" id="3.80.10.10">
    <property type="entry name" value="Ribonuclease Inhibitor"/>
    <property type="match status" value="1"/>
</dbReference>
<proteinExistence type="predicted"/>
<dbReference type="OrthoDB" id="676979at2759"/>
<comment type="caution">
    <text evidence="3">The sequence shown here is derived from an EMBL/GenBank/DDBJ whole genome shotgun (WGS) entry which is preliminary data.</text>
</comment>
<dbReference type="AlphaFoldDB" id="A0A1V9YSR4"/>